<dbReference type="EMBL" id="CP077076">
    <property type="protein sequence ID" value="QXH49323.1"/>
    <property type="molecule type" value="Genomic_DNA"/>
</dbReference>
<dbReference type="RefSeq" id="WP_217838945.1">
    <property type="nucleotide sequence ID" value="NZ_CP077076.1"/>
</dbReference>
<organism evidence="1 2">
    <name type="scientific">Pseudomonas fakonensis</name>
    <dbReference type="NCBI Taxonomy" id="2842355"/>
    <lineage>
        <taxon>Bacteria</taxon>
        <taxon>Pseudomonadati</taxon>
        <taxon>Pseudomonadota</taxon>
        <taxon>Gammaproteobacteria</taxon>
        <taxon>Pseudomonadales</taxon>
        <taxon>Pseudomonadaceae</taxon>
        <taxon>Pseudomonas</taxon>
    </lineage>
</organism>
<gene>
    <name evidence="1" type="ORF">KSS94_15320</name>
</gene>
<accession>A0ABX8N1Y3</accession>
<proteinExistence type="predicted"/>
<evidence type="ECO:0000313" key="1">
    <source>
        <dbReference type="EMBL" id="QXH49323.1"/>
    </source>
</evidence>
<evidence type="ECO:0000313" key="2">
    <source>
        <dbReference type="Proteomes" id="UP001046350"/>
    </source>
</evidence>
<dbReference type="Proteomes" id="UP001046350">
    <property type="component" value="Chromosome"/>
</dbReference>
<name>A0ABX8N1Y3_9PSED</name>
<reference evidence="1" key="1">
    <citation type="journal article" date="2021" name="Microorganisms">
        <title>The Ever-Expanding Pseudomonas Genus: Description of 43 New Species and Partition of the Pseudomonas putida Group.</title>
        <authorList>
            <person name="Girard L."/>
            <person name="Lood C."/>
            <person name="Hofte M."/>
            <person name="Vandamme P."/>
            <person name="Rokni-Zadeh H."/>
            <person name="van Noort V."/>
            <person name="Lavigne R."/>
            <person name="De Mot R."/>
        </authorList>
    </citation>
    <scope>NUCLEOTIDE SEQUENCE</scope>
    <source>
        <strain evidence="1">COW40</strain>
    </source>
</reference>
<protein>
    <submittedName>
        <fullName evidence="1">Uncharacterized protein</fullName>
    </submittedName>
</protein>
<sequence>MEGLLEDIVRFCLPPLVLLAMFWGATYERNRWHAGFLKDFAAALAKLGIHRHVLIIDKRVTPLTHRTGEVYRIFHDGQGSYYLYTKIGNADGVLKALTRERAMLAIETCGYPLVSPADGAP</sequence>
<keyword evidence="2" id="KW-1185">Reference proteome</keyword>